<accession>A0A415SA15</accession>
<dbReference type="Proteomes" id="UP000285610">
    <property type="component" value="Unassembled WGS sequence"/>
</dbReference>
<name>A0A415SA15_MEDGN</name>
<reference evidence="1" key="2">
    <citation type="submission" date="2023-01" db="EMBL/GenBank/DDBJ databases">
        <title>Human gut microbiome strain richness.</title>
        <authorList>
            <person name="Chen-Liaw A."/>
        </authorList>
    </citation>
    <scope>NUCLEOTIDE SEQUENCE</scope>
    <source>
        <strain evidence="1">RTP21484st1_H11_RTP21484_190118</strain>
    </source>
</reference>
<protein>
    <submittedName>
        <fullName evidence="1">DUF5688 family protein</fullName>
    </submittedName>
</protein>
<dbReference type="Pfam" id="PF18941">
    <property type="entry name" value="DUF5688"/>
    <property type="match status" value="1"/>
</dbReference>
<comment type="caution">
    <text evidence="2">The sequence shown here is derived from an EMBL/GenBank/DDBJ whole genome shotgun (WGS) entry which is preliminary data.</text>
</comment>
<evidence type="ECO:0000313" key="1">
    <source>
        <dbReference type="EMBL" id="MDB8686275.1"/>
    </source>
</evidence>
<dbReference type="Proteomes" id="UP001212160">
    <property type="component" value="Unassembled WGS sequence"/>
</dbReference>
<evidence type="ECO:0000313" key="2">
    <source>
        <dbReference type="EMBL" id="RHM76961.1"/>
    </source>
</evidence>
<dbReference type="AlphaFoldDB" id="A0A415SA15"/>
<gene>
    <name evidence="2" type="ORF">DWZ50_07880</name>
    <name evidence="1" type="ORF">PNW85_06260</name>
</gene>
<proteinExistence type="predicted"/>
<reference evidence="2 3" key="1">
    <citation type="submission" date="2018-08" db="EMBL/GenBank/DDBJ databases">
        <title>A genome reference for cultivated species of the human gut microbiota.</title>
        <authorList>
            <person name="Zou Y."/>
            <person name="Xue W."/>
            <person name="Luo G."/>
        </authorList>
    </citation>
    <scope>NUCLEOTIDE SEQUENCE [LARGE SCALE GENOMIC DNA]</scope>
    <source>
        <strain evidence="2 3">AF33-12</strain>
    </source>
</reference>
<sequence length="224" mass="25872">MRIEDYIIPENVIPIIRNKQVLEDLPKDNIFISKEDLVILFRIEIPMQIETGVGLIQVTDKIIDLWGMNTQEVYEKALKNMQERDIVKIYTMDSVLNHMLSGTQEEEVSKEILEQMESPLLVITNEKHTNGAVGILNTDKLQKVYEMVQEDLYILPSSIHECLLISKEKMDLQELREMVADINEKEVIPEERLSDNVYEYSGATKEITIAGNNTREKGAVEHIR</sequence>
<dbReference type="RefSeq" id="WP_118444531.1">
    <property type="nucleotide sequence ID" value="NZ_JAQMLA010000013.1"/>
</dbReference>
<organism evidence="2 3">
    <name type="scientific">Mediterraneibacter gnavus</name>
    <name type="common">Ruminococcus gnavus</name>
    <dbReference type="NCBI Taxonomy" id="33038"/>
    <lineage>
        <taxon>Bacteria</taxon>
        <taxon>Bacillati</taxon>
        <taxon>Bacillota</taxon>
        <taxon>Clostridia</taxon>
        <taxon>Lachnospirales</taxon>
        <taxon>Lachnospiraceae</taxon>
        <taxon>Mediterraneibacter</taxon>
    </lineage>
</organism>
<dbReference type="InterPro" id="IPR043743">
    <property type="entry name" value="DUF5688"/>
</dbReference>
<dbReference type="EMBL" id="JAQMLA010000013">
    <property type="protein sequence ID" value="MDB8686275.1"/>
    <property type="molecule type" value="Genomic_DNA"/>
</dbReference>
<dbReference type="EMBL" id="QRQE01000016">
    <property type="protein sequence ID" value="RHM76961.1"/>
    <property type="molecule type" value="Genomic_DNA"/>
</dbReference>
<evidence type="ECO:0000313" key="3">
    <source>
        <dbReference type="Proteomes" id="UP000285610"/>
    </source>
</evidence>